<dbReference type="Pfam" id="PF00001">
    <property type="entry name" value="7tm_1"/>
    <property type="match status" value="1"/>
</dbReference>
<accession>A0ABV0N4F6</accession>
<dbReference type="PROSITE" id="PS50262">
    <property type="entry name" value="G_PROTEIN_RECEP_F1_2"/>
    <property type="match status" value="1"/>
</dbReference>
<dbReference type="PANTHER" id="PTHR10489">
    <property type="entry name" value="CELL ADHESION MOLECULE"/>
    <property type="match status" value="1"/>
</dbReference>
<feature type="transmembrane region" description="Helical" evidence="9">
    <location>
        <begin position="63"/>
        <end position="84"/>
    </location>
</feature>
<dbReference type="PANTHER" id="PTHR10489:SF671">
    <property type="entry name" value="C-X-C CHEMOKINE RECEPTOR TYPE 3"/>
    <property type="match status" value="1"/>
</dbReference>
<protein>
    <recommendedName>
        <fullName evidence="10">G-protein coupled receptors family 1 profile domain-containing protein</fullName>
    </recommendedName>
</protein>
<feature type="region of interest" description="Disordered" evidence="8">
    <location>
        <begin position="318"/>
        <end position="340"/>
    </location>
</feature>
<keyword evidence="12" id="KW-1185">Reference proteome</keyword>
<evidence type="ECO:0000259" key="10">
    <source>
        <dbReference type="PROSITE" id="PS50262"/>
    </source>
</evidence>
<keyword evidence="3 9" id="KW-1133">Transmembrane helix</keyword>
<sequence>RRLTAAARSLRHPTKKTENWLRVVSLLVSSPWITEKEPYDYDADYEYKEDDESKVGKVVWIPLLYSVLVIFGLLGNGLLLAVLAQKRRSWSINIHIGIFLLVYICLDHYVSFIYAGQCSCHRASLAFIGWLLVWLVSIVLTVLDWICIPLVPDSMPGKAISAHSYPESGEDWQLISRGLHLVVGFLLPALILIVCCSHIMIQCRSNGKQKKRPVVLILSLVAVFLLCWIPYNITLVIDVICYISKDVLNPFFADHTSSMKEAVKVTSAVGCISASLRPLLYFFLCGSFRKGVFSLLKCANIENKGSLWELGVDKEAPHDQCQSEDEMTQMTSTPQQAEPV</sequence>
<dbReference type="EMBL" id="JAHRIO010023086">
    <property type="protein sequence ID" value="MEQ2166231.1"/>
    <property type="molecule type" value="Genomic_DNA"/>
</dbReference>
<evidence type="ECO:0000256" key="3">
    <source>
        <dbReference type="ARBA" id="ARBA00022989"/>
    </source>
</evidence>
<evidence type="ECO:0000256" key="8">
    <source>
        <dbReference type="SAM" id="MobiDB-lite"/>
    </source>
</evidence>
<evidence type="ECO:0000256" key="9">
    <source>
        <dbReference type="SAM" id="Phobius"/>
    </source>
</evidence>
<evidence type="ECO:0000256" key="5">
    <source>
        <dbReference type="ARBA" id="ARBA00023136"/>
    </source>
</evidence>
<feature type="domain" description="G-protein coupled receptors family 1 profile" evidence="10">
    <location>
        <begin position="98"/>
        <end position="281"/>
    </location>
</feature>
<evidence type="ECO:0000313" key="11">
    <source>
        <dbReference type="EMBL" id="MEQ2166231.1"/>
    </source>
</evidence>
<evidence type="ECO:0000256" key="6">
    <source>
        <dbReference type="ARBA" id="ARBA00023170"/>
    </source>
</evidence>
<evidence type="ECO:0000256" key="4">
    <source>
        <dbReference type="ARBA" id="ARBA00023040"/>
    </source>
</evidence>
<feature type="transmembrane region" description="Helical" evidence="9">
    <location>
        <begin position="179"/>
        <end position="201"/>
    </location>
</feature>
<keyword evidence="2 9" id="KW-0812">Transmembrane</keyword>
<keyword evidence="4" id="KW-0297">G-protein coupled receptor</keyword>
<dbReference type="Proteomes" id="UP001476798">
    <property type="component" value="Unassembled WGS sequence"/>
</dbReference>
<keyword evidence="7" id="KW-0807">Transducer</keyword>
<organism evidence="11 12">
    <name type="scientific">Goodea atripinnis</name>
    <dbReference type="NCBI Taxonomy" id="208336"/>
    <lineage>
        <taxon>Eukaryota</taxon>
        <taxon>Metazoa</taxon>
        <taxon>Chordata</taxon>
        <taxon>Craniata</taxon>
        <taxon>Vertebrata</taxon>
        <taxon>Euteleostomi</taxon>
        <taxon>Actinopterygii</taxon>
        <taxon>Neopterygii</taxon>
        <taxon>Teleostei</taxon>
        <taxon>Neoteleostei</taxon>
        <taxon>Acanthomorphata</taxon>
        <taxon>Ovalentaria</taxon>
        <taxon>Atherinomorphae</taxon>
        <taxon>Cyprinodontiformes</taxon>
        <taxon>Goodeidae</taxon>
        <taxon>Goodea</taxon>
    </lineage>
</organism>
<evidence type="ECO:0000256" key="7">
    <source>
        <dbReference type="ARBA" id="ARBA00023224"/>
    </source>
</evidence>
<gene>
    <name evidence="11" type="ORF">GOODEAATRI_025813</name>
</gene>
<feature type="non-terminal residue" evidence="11">
    <location>
        <position position="1"/>
    </location>
</feature>
<feature type="transmembrane region" description="Helical" evidence="9">
    <location>
        <begin position="90"/>
        <end position="115"/>
    </location>
</feature>
<name>A0ABV0N4F6_9TELE</name>
<dbReference type="Gene3D" id="1.20.1070.10">
    <property type="entry name" value="Rhodopsin 7-helix transmembrane proteins"/>
    <property type="match status" value="1"/>
</dbReference>
<dbReference type="InterPro" id="IPR050119">
    <property type="entry name" value="CCR1-9-like"/>
</dbReference>
<evidence type="ECO:0000256" key="2">
    <source>
        <dbReference type="ARBA" id="ARBA00022692"/>
    </source>
</evidence>
<proteinExistence type="predicted"/>
<comment type="subcellular location">
    <subcellularLocation>
        <location evidence="1">Membrane</location>
    </subcellularLocation>
</comment>
<dbReference type="PRINTS" id="PR00237">
    <property type="entry name" value="GPCRRHODOPSN"/>
</dbReference>
<dbReference type="InterPro" id="IPR000276">
    <property type="entry name" value="GPCR_Rhodpsn"/>
</dbReference>
<dbReference type="InterPro" id="IPR017452">
    <property type="entry name" value="GPCR_Rhodpsn_7TM"/>
</dbReference>
<feature type="transmembrane region" description="Helical" evidence="9">
    <location>
        <begin position="213"/>
        <end position="231"/>
    </location>
</feature>
<keyword evidence="5 9" id="KW-0472">Membrane</keyword>
<feature type="compositionally biased region" description="Polar residues" evidence="8">
    <location>
        <begin position="328"/>
        <end position="340"/>
    </location>
</feature>
<evidence type="ECO:0000256" key="1">
    <source>
        <dbReference type="ARBA" id="ARBA00004370"/>
    </source>
</evidence>
<feature type="transmembrane region" description="Helical" evidence="9">
    <location>
        <begin position="127"/>
        <end position="151"/>
    </location>
</feature>
<evidence type="ECO:0000313" key="12">
    <source>
        <dbReference type="Proteomes" id="UP001476798"/>
    </source>
</evidence>
<comment type="caution">
    <text evidence="11">The sequence shown here is derived from an EMBL/GenBank/DDBJ whole genome shotgun (WGS) entry which is preliminary data.</text>
</comment>
<dbReference type="SUPFAM" id="SSF81321">
    <property type="entry name" value="Family A G protein-coupled receptor-like"/>
    <property type="match status" value="1"/>
</dbReference>
<dbReference type="Gene3D" id="6.20.400.20">
    <property type="match status" value="1"/>
</dbReference>
<keyword evidence="6" id="KW-0675">Receptor</keyword>
<reference evidence="11 12" key="1">
    <citation type="submission" date="2021-06" db="EMBL/GenBank/DDBJ databases">
        <authorList>
            <person name="Palmer J.M."/>
        </authorList>
    </citation>
    <scope>NUCLEOTIDE SEQUENCE [LARGE SCALE GENOMIC DNA]</scope>
    <source>
        <strain evidence="11 12">GA_2019</strain>
        <tissue evidence="11">Muscle</tissue>
    </source>
</reference>